<dbReference type="AlphaFoldDB" id="A0A819I620"/>
<sequence>PIKKSLRKSVEVLESLFRLKNIDQLFLIPLTIWTTIEGAFFTAQFTRVRKQWTK</sequence>
<feature type="non-terminal residue" evidence="1">
    <location>
        <position position="1"/>
    </location>
</feature>
<name>A0A819I620_9BILA</name>
<proteinExistence type="predicted"/>
<accession>A0A819I620</accession>
<protein>
    <submittedName>
        <fullName evidence="1">Uncharacterized protein</fullName>
    </submittedName>
</protein>
<comment type="caution">
    <text evidence="1">The sequence shown here is derived from an EMBL/GenBank/DDBJ whole genome shotgun (WGS) entry which is preliminary data.</text>
</comment>
<organism evidence="1 2">
    <name type="scientific">Rotaria sordida</name>
    <dbReference type="NCBI Taxonomy" id="392033"/>
    <lineage>
        <taxon>Eukaryota</taxon>
        <taxon>Metazoa</taxon>
        <taxon>Spiralia</taxon>
        <taxon>Gnathifera</taxon>
        <taxon>Rotifera</taxon>
        <taxon>Eurotatoria</taxon>
        <taxon>Bdelloidea</taxon>
        <taxon>Philodinida</taxon>
        <taxon>Philodinidae</taxon>
        <taxon>Rotaria</taxon>
    </lineage>
</organism>
<evidence type="ECO:0000313" key="2">
    <source>
        <dbReference type="Proteomes" id="UP000663823"/>
    </source>
</evidence>
<dbReference type="Proteomes" id="UP000663823">
    <property type="component" value="Unassembled WGS sequence"/>
</dbReference>
<dbReference type="EMBL" id="CAJOAX010004557">
    <property type="protein sequence ID" value="CAF3911155.1"/>
    <property type="molecule type" value="Genomic_DNA"/>
</dbReference>
<gene>
    <name evidence="1" type="ORF">OTI717_LOCUS24305</name>
</gene>
<reference evidence="1" key="1">
    <citation type="submission" date="2021-02" db="EMBL/GenBank/DDBJ databases">
        <authorList>
            <person name="Nowell W R."/>
        </authorList>
    </citation>
    <scope>NUCLEOTIDE SEQUENCE</scope>
</reference>
<evidence type="ECO:0000313" key="1">
    <source>
        <dbReference type="EMBL" id="CAF3911155.1"/>
    </source>
</evidence>